<gene>
    <name evidence="1" type="ORF">UJA718_LOCUS42671</name>
</gene>
<proteinExistence type="predicted"/>
<comment type="caution">
    <text evidence="1">The sequence shown here is derived from an EMBL/GenBank/DDBJ whole genome shotgun (WGS) entry which is preliminary data.</text>
</comment>
<dbReference type="GO" id="GO:0022857">
    <property type="term" value="F:transmembrane transporter activity"/>
    <property type="evidence" value="ECO:0007669"/>
    <property type="project" value="TreeGrafter"/>
</dbReference>
<dbReference type="InterPro" id="IPR046342">
    <property type="entry name" value="CBS_dom_sf"/>
</dbReference>
<dbReference type="GO" id="GO:0010960">
    <property type="term" value="P:magnesium ion homeostasis"/>
    <property type="evidence" value="ECO:0007669"/>
    <property type="project" value="InterPro"/>
</dbReference>
<sequence>KAVGIVTLEDIIEEMIQEEIIDETDVFTDNRRKVRNMLSQAPNFSAFIRTTTNAVASKISAQMK</sequence>
<organism evidence="1 2">
    <name type="scientific">Rotaria socialis</name>
    <dbReference type="NCBI Taxonomy" id="392032"/>
    <lineage>
        <taxon>Eukaryota</taxon>
        <taxon>Metazoa</taxon>
        <taxon>Spiralia</taxon>
        <taxon>Gnathifera</taxon>
        <taxon>Rotifera</taxon>
        <taxon>Eurotatoria</taxon>
        <taxon>Bdelloidea</taxon>
        <taxon>Philodinida</taxon>
        <taxon>Philodinidae</taxon>
        <taxon>Rotaria</taxon>
    </lineage>
</organism>
<dbReference type="PANTHER" id="PTHR12064">
    <property type="entry name" value="METAL TRANSPORTER CNNM"/>
    <property type="match status" value="1"/>
</dbReference>
<keyword evidence="2" id="KW-1185">Reference proteome</keyword>
<dbReference type="GO" id="GO:0005886">
    <property type="term" value="C:plasma membrane"/>
    <property type="evidence" value="ECO:0007669"/>
    <property type="project" value="TreeGrafter"/>
</dbReference>
<dbReference type="AlphaFoldDB" id="A0A821QZ08"/>
<evidence type="ECO:0000313" key="1">
    <source>
        <dbReference type="EMBL" id="CAF4832163.1"/>
    </source>
</evidence>
<evidence type="ECO:0000313" key="2">
    <source>
        <dbReference type="Proteomes" id="UP000663873"/>
    </source>
</evidence>
<dbReference type="Proteomes" id="UP000663873">
    <property type="component" value="Unassembled WGS sequence"/>
</dbReference>
<accession>A0A821QZ08</accession>
<dbReference type="PANTHER" id="PTHR12064:SF94">
    <property type="entry name" value="UNEXTENDED PROTEIN"/>
    <property type="match status" value="1"/>
</dbReference>
<dbReference type="Gene3D" id="3.10.580.10">
    <property type="entry name" value="CBS-domain"/>
    <property type="match status" value="1"/>
</dbReference>
<feature type="non-terminal residue" evidence="1">
    <location>
        <position position="1"/>
    </location>
</feature>
<dbReference type="EMBL" id="CAJOBP010055775">
    <property type="protein sequence ID" value="CAF4832163.1"/>
    <property type="molecule type" value="Genomic_DNA"/>
</dbReference>
<evidence type="ECO:0008006" key="3">
    <source>
        <dbReference type="Google" id="ProtNLM"/>
    </source>
</evidence>
<reference evidence="1" key="1">
    <citation type="submission" date="2021-02" db="EMBL/GenBank/DDBJ databases">
        <authorList>
            <person name="Nowell W R."/>
        </authorList>
    </citation>
    <scope>NUCLEOTIDE SEQUENCE</scope>
</reference>
<protein>
    <recommendedName>
        <fullName evidence="3">CBS domain-containing protein</fullName>
    </recommendedName>
</protein>
<dbReference type="InterPro" id="IPR045095">
    <property type="entry name" value="ACDP"/>
</dbReference>
<name>A0A821QZ08_9BILA</name>